<evidence type="ECO:0000313" key="2">
    <source>
        <dbReference type="Proteomes" id="UP001321445"/>
    </source>
</evidence>
<protein>
    <submittedName>
        <fullName evidence="1">Uncharacterized protein</fullName>
    </submittedName>
</protein>
<proteinExistence type="predicted"/>
<sequence length="317" mass="36897">MGKLRRYFWPKTALLFYLDDEKIEAAFGYVEEGGVDIQERRTIAIGKERELGEWLEEIRRTYPKIYVSAMLDTINQGALPSCSKSSFERFGVDASLVHSICIDESWLAYTSLVEMKWFEKKFEGVDFDFLYSPFVLLYRRCRPLLEARPGLFVLHQSGTLFLAVFSEERMWYAQVLLVADGEVKEEMMEEEDEGLEELAFDLEEIGEDVEPISDVDMLGEFKEELEPKERGVEDASALELLEYNLDLFEEMKDAIAKFYHDDRYPHEFIEKVTIFDMDDLGSDLVRYIGDELFMEASLHRFDPIETMAELVAEETGN</sequence>
<gene>
    <name evidence="1" type="ORF">HCR_10180</name>
</gene>
<accession>A0ABN6WV11</accession>
<keyword evidence="2" id="KW-1185">Reference proteome</keyword>
<dbReference type="Proteomes" id="UP001321445">
    <property type="component" value="Chromosome"/>
</dbReference>
<organism evidence="1 2">
    <name type="scientific">Hydrogenimonas cancrithermarum</name>
    <dbReference type="NCBI Taxonomy" id="2993563"/>
    <lineage>
        <taxon>Bacteria</taxon>
        <taxon>Pseudomonadati</taxon>
        <taxon>Campylobacterota</taxon>
        <taxon>Epsilonproteobacteria</taxon>
        <taxon>Campylobacterales</taxon>
        <taxon>Hydrogenimonadaceae</taxon>
        <taxon>Hydrogenimonas</taxon>
    </lineage>
</organism>
<dbReference type="RefSeq" id="WP_286337888.1">
    <property type="nucleotide sequence ID" value="NZ_AP027370.1"/>
</dbReference>
<dbReference type="EMBL" id="AP027370">
    <property type="protein sequence ID" value="BDY12706.1"/>
    <property type="molecule type" value="Genomic_DNA"/>
</dbReference>
<reference evidence="1 2" key="1">
    <citation type="submission" date="2023-03" db="EMBL/GenBank/DDBJ databases">
        <title>Description of Hydrogenimonas sp. ISO32.</title>
        <authorList>
            <person name="Mino S."/>
            <person name="Fukazawa S."/>
            <person name="Sawabe T."/>
        </authorList>
    </citation>
    <scope>NUCLEOTIDE SEQUENCE [LARGE SCALE GENOMIC DNA]</scope>
    <source>
        <strain evidence="1 2">ISO32</strain>
    </source>
</reference>
<name>A0ABN6WV11_9BACT</name>
<evidence type="ECO:0000313" key="1">
    <source>
        <dbReference type="EMBL" id="BDY12706.1"/>
    </source>
</evidence>